<evidence type="ECO:0000313" key="3">
    <source>
        <dbReference type="EMBL" id="KAL2847403.1"/>
    </source>
</evidence>
<gene>
    <name evidence="3" type="ORF">BJX68DRAFT_268271</name>
</gene>
<reference evidence="3 4" key="1">
    <citation type="submission" date="2024-07" db="EMBL/GenBank/DDBJ databases">
        <title>Section-level genome sequencing and comparative genomics of Aspergillus sections Usti and Cavernicolus.</title>
        <authorList>
            <consortium name="Lawrence Berkeley National Laboratory"/>
            <person name="Nybo J.L."/>
            <person name="Vesth T.C."/>
            <person name="Theobald S."/>
            <person name="Frisvad J.C."/>
            <person name="Larsen T.O."/>
            <person name="Kjaerboelling I."/>
            <person name="Rothschild-Mancinelli K."/>
            <person name="Lyhne E.K."/>
            <person name="Kogle M.E."/>
            <person name="Barry K."/>
            <person name="Clum A."/>
            <person name="Na H."/>
            <person name="Ledsgaard L."/>
            <person name="Lin J."/>
            <person name="Lipzen A."/>
            <person name="Kuo A."/>
            <person name="Riley R."/>
            <person name="Mondo S."/>
            <person name="LaButti K."/>
            <person name="Haridas S."/>
            <person name="Pangalinan J."/>
            <person name="Salamov A.A."/>
            <person name="Simmons B.A."/>
            <person name="Magnuson J.K."/>
            <person name="Chen J."/>
            <person name="Drula E."/>
            <person name="Henrissat B."/>
            <person name="Wiebenga A."/>
            <person name="Lubbers R.J."/>
            <person name="Gomes A.C."/>
            <person name="Macurrencykelacurrency M.R."/>
            <person name="Stajich J."/>
            <person name="Grigoriev I.V."/>
            <person name="Mortensen U.H."/>
            <person name="De vries R.P."/>
            <person name="Baker S.E."/>
            <person name="Andersen M.R."/>
        </authorList>
    </citation>
    <scope>NUCLEOTIDE SEQUENCE [LARGE SCALE GENOMIC DNA]</scope>
    <source>
        <strain evidence="3 4">CBS 756.74</strain>
    </source>
</reference>
<evidence type="ECO:0000256" key="2">
    <source>
        <dbReference type="SAM" id="SignalP"/>
    </source>
</evidence>
<comment type="caution">
    <text evidence="3">The sequence shown here is derived from an EMBL/GenBank/DDBJ whole genome shotgun (WGS) entry which is preliminary data.</text>
</comment>
<feature type="compositionally biased region" description="Basic and acidic residues" evidence="1">
    <location>
        <begin position="149"/>
        <end position="170"/>
    </location>
</feature>
<evidence type="ECO:0000256" key="1">
    <source>
        <dbReference type="SAM" id="MobiDB-lite"/>
    </source>
</evidence>
<dbReference type="GeneID" id="98161203"/>
<accession>A0ABR4K513</accession>
<feature type="chain" id="PRO_5046579411" evidence="2">
    <location>
        <begin position="22"/>
        <end position="170"/>
    </location>
</feature>
<sequence>MFNQTLTLSIAQVALPGSAEGWTLLVDDPKGTCNKMFNVARANEPGYIEVTKIETGTGTVPDNTNGLMWKLKVCYIWRLDIEKVKVAASAVRPEKTPHECLLEVFRELENKGVVFEGAVKQVERGIERYNDSEWVICSSDPEDGYTTAEEGKKEKKDKGEGEDTAKDNKK</sequence>
<feature type="signal peptide" evidence="2">
    <location>
        <begin position="1"/>
        <end position="21"/>
    </location>
</feature>
<keyword evidence="4" id="KW-1185">Reference proteome</keyword>
<keyword evidence="2" id="KW-0732">Signal</keyword>
<feature type="region of interest" description="Disordered" evidence="1">
    <location>
        <begin position="137"/>
        <end position="170"/>
    </location>
</feature>
<proteinExistence type="predicted"/>
<protein>
    <submittedName>
        <fullName evidence="3">Uncharacterized protein</fullName>
    </submittedName>
</protein>
<organism evidence="3 4">
    <name type="scientific">Aspergillus pseudodeflectus</name>
    <dbReference type="NCBI Taxonomy" id="176178"/>
    <lineage>
        <taxon>Eukaryota</taxon>
        <taxon>Fungi</taxon>
        <taxon>Dikarya</taxon>
        <taxon>Ascomycota</taxon>
        <taxon>Pezizomycotina</taxon>
        <taxon>Eurotiomycetes</taxon>
        <taxon>Eurotiomycetidae</taxon>
        <taxon>Eurotiales</taxon>
        <taxon>Aspergillaceae</taxon>
        <taxon>Aspergillus</taxon>
        <taxon>Aspergillus subgen. Nidulantes</taxon>
    </lineage>
</organism>
<dbReference type="Proteomes" id="UP001610444">
    <property type="component" value="Unassembled WGS sequence"/>
</dbReference>
<dbReference type="EMBL" id="JBFXLR010000029">
    <property type="protein sequence ID" value="KAL2847403.1"/>
    <property type="molecule type" value="Genomic_DNA"/>
</dbReference>
<name>A0ABR4K513_9EURO</name>
<dbReference type="RefSeq" id="XP_070897726.1">
    <property type="nucleotide sequence ID" value="XM_071046039.1"/>
</dbReference>
<evidence type="ECO:0000313" key="4">
    <source>
        <dbReference type="Proteomes" id="UP001610444"/>
    </source>
</evidence>